<feature type="non-terminal residue" evidence="2">
    <location>
        <position position="300"/>
    </location>
</feature>
<organism evidence="2 3">
    <name type="scientific">Amniculicola lignicola CBS 123094</name>
    <dbReference type="NCBI Taxonomy" id="1392246"/>
    <lineage>
        <taxon>Eukaryota</taxon>
        <taxon>Fungi</taxon>
        <taxon>Dikarya</taxon>
        <taxon>Ascomycota</taxon>
        <taxon>Pezizomycotina</taxon>
        <taxon>Dothideomycetes</taxon>
        <taxon>Pleosporomycetidae</taxon>
        <taxon>Pleosporales</taxon>
        <taxon>Amniculicolaceae</taxon>
        <taxon>Amniculicola</taxon>
    </lineage>
</organism>
<name>A0A6A5W8S6_9PLEO</name>
<evidence type="ECO:0000256" key="1">
    <source>
        <dbReference type="SAM" id="SignalP"/>
    </source>
</evidence>
<keyword evidence="1" id="KW-0732">Signal</keyword>
<feature type="signal peptide" evidence="1">
    <location>
        <begin position="1"/>
        <end position="20"/>
    </location>
</feature>
<proteinExistence type="predicted"/>
<accession>A0A6A5W8S6</accession>
<feature type="chain" id="PRO_5025398450" evidence="1">
    <location>
        <begin position="21"/>
        <end position="300"/>
    </location>
</feature>
<dbReference type="AlphaFoldDB" id="A0A6A5W8S6"/>
<evidence type="ECO:0000313" key="3">
    <source>
        <dbReference type="Proteomes" id="UP000799779"/>
    </source>
</evidence>
<dbReference type="EMBL" id="ML977612">
    <property type="protein sequence ID" value="KAF1997538.1"/>
    <property type="molecule type" value="Genomic_DNA"/>
</dbReference>
<sequence length="300" mass="32632">MKTSAATVILCAALAGQALARPSPSEAALARRGFFDFLSEIPFIGGLFKGENNDKLKPVPDDLPQDQLEFLKKTEEYVDMASKIKGERNGMFAGSGLCFQEYPCYSIINPNAAQNGDHEEIDIKTASELVDAIVKEPKIKYTYEAVPNSMFAGYQAEAGDFVFQIQGDVNKEVDSKVVAGLFTNLVQIQFNVNPDEEKSNTIRGAKVVGEGETEFQIVCLYPKGADALAVQSFCLGINPTKVDAPKEEASTTNVPQASQTAQAQNDKRFFDDIFNGLISTFSTFACTIGQVIDDDTCKKS</sequence>
<protein>
    <submittedName>
        <fullName evidence="2">Uncharacterized protein</fullName>
    </submittedName>
</protein>
<reference evidence="2" key="1">
    <citation type="journal article" date="2020" name="Stud. Mycol.">
        <title>101 Dothideomycetes genomes: a test case for predicting lifestyles and emergence of pathogens.</title>
        <authorList>
            <person name="Haridas S."/>
            <person name="Albert R."/>
            <person name="Binder M."/>
            <person name="Bloem J."/>
            <person name="Labutti K."/>
            <person name="Salamov A."/>
            <person name="Andreopoulos B."/>
            <person name="Baker S."/>
            <person name="Barry K."/>
            <person name="Bills G."/>
            <person name="Bluhm B."/>
            <person name="Cannon C."/>
            <person name="Castanera R."/>
            <person name="Culley D."/>
            <person name="Daum C."/>
            <person name="Ezra D."/>
            <person name="Gonzalez J."/>
            <person name="Henrissat B."/>
            <person name="Kuo A."/>
            <person name="Liang C."/>
            <person name="Lipzen A."/>
            <person name="Lutzoni F."/>
            <person name="Magnuson J."/>
            <person name="Mondo S."/>
            <person name="Nolan M."/>
            <person name="Ohm R."/>
            <person name="Pangilinan J."/>
            <person name="Park H.-J."/>
            <person name="Ramirez L."/>
            <person name="Alfaro M."/>
            <person name="Sun H."/>
            <person name="Tritt A."/>
            <person name="Yoshinaga Y."/>
            <person name="Zwiers L.-H."/>
            <person name="Turgeon B."/>
            <person name="Goodwin S."/>
            <person name="Spatafora J."/>
            <person name="Crous P."/>
            <person name="Grigoriev I."/>
        </authorList>
    </citation>
    <scope>NUCLEOTIDE SEQUENCE</scope>
    <source>
        <strain evidence="2">CBS 123094</strain>
    </source>
</reference>
<evidence type="ECO:0000313" key="2">
    <source>
        <dbReference type="EMBL" id="KAF1997538.1"/>
    </source>
</evidence>
<keyword evidence="3" id="KW-1185">Reference proteome</keyword>
<gene>
    <name evidence="2" type="ORF">P154DRAFT_524745</name>
</gene>
<dbReference type="Proteomes" id="UP000799779">
    <property type="component" value="Unassembled WGS sequence"/>
</dbReference>